<keyword evidence="3" id="KW-1185">Reference proteome</keyword>
<evidence type="ECO:0000313" key="3">
    <source>
        <dbReference type="Proteomes" id="UP000762676"/>
    </source>
</evidence>
<feature type="region of interest" description="Disordered" evidence="1">
    <location>
        <begin position="23"/>
        <end position="47"/>
    </location>
</feature>
<accession>A0AAV4FGY1</accession>
<dbReference type="Proteomes" id="UP000762676">
    <property type="component" value="Unassembled WGS sequence"/>
</dbReference>
<reference evidence="2 3" key="1">
    <citation type="journal article" date="2021" name="Elife">
        <title>Chloroplast acquisition without the gene transfer in kleptoplastic sea slugs, Plakobranchus ocellatus.</title>
        <authorList>
            <person name="Maeda T."/>
            <person name="Takahashi S."/>
            <person name="Yoshida T."/>
            <person name="Shimamura S."/>
            <person name="Takaki Y."/>
            <person name="Nagai Y."/>
            <person name="Toyoda A."/>
            <person name="Suzuki Y."/>
            <person name="Arimoto A."/>
            <person name="Ishii H."/>
            <person name="Satoh N."/>
            <person name="Nishiyama T."/>
            <person name="Hasebe M."/>
            <person name="Maruyama T."/>
            <person name="Minagawa J."/>
            <person name="Obokata J."/>
            <person name="Shigenobu S."/>
        </authorList>
    </citation>
    <scope>NUCLEOTIDE SEQUENCE [LARGE SCALE GENOMIC DNA]</scope>
</reference>
<feature type="compositionally biased region" description="Basic and acidic residues" evidence="1">
    <location>
        <begin position="24"/>
        <end position="41"/>
    </location>
</feature>
<sequence>MPPPKISSLSLTFTTLYPTHTHLKTRDHGADTDTGISRELDGGGPGLEVTNERTWLIEVQVKFQTACRSYGSLAIIQLSSFPGAGCGTSH</sequence>
<proteinExistence type="predicted"/>
<protein>
    <submittedName>
        <fullName evidence="2">Uncharacterized protein</fullName>
    </submittedName>
</protein>
<organism evidence="2 3">
    <name type="scientific">Elysia marginata</name>
    <dbReference type="NCBI Taxonomy" id="1093978"/>
    <lineage>
        <taxon>Eukaryota</taxon>
        <taxon>Metazoa</taxon>
        <taxon>Spiralia</taxon>
        <taxon>Lophotrochozoa</taxon>
        <taxon>Mollusca</taxon>
        <taxon>Gastropoda</taxon>
        <taxon>Heterobranchia</taxon>
        <taxon>Euthyneura</taxon>
        <taxon>Panpulmonata</taxon>
        <taxon>Sacoglossa</taxon>
        <taxon>Placobranchoidea</taxon>
        <taxon>Plakobranchidae</taxon>
        <taxon>Elysia</taxon>
    </lineage>
</organism>
<gene>
    <name evidence="2" type="ORF">ElyMa_003842800</name>
</gene>
<evidence type="ECO:0000313" key="2">
    <source>
        <dbReference type="EMBL" id="GFR72497.1"/>
    </source>
</evidence>
<evidence type="ECO:0000256" key="1">
    <source>
        <dbReference type="SAM" id="MobiDB-lite"/>
    </source>
</evidence>
<dbReference type="EMBL" id="BMAT01007834">
    <property type="protein sequence ID" value="GFR72497.1"/>
    <property type="molecule type" value="Genomic_DNA"/>
</dbReference>
<name>A0AAV4FGY1_9GAST</name>
<dbReference type="AlphaFoldDB" id="A0AAV4FGY1"/>
<comment type="caution">
    <text evidence="2">The sequence shown here is derived from an EMBL/GenBank/DDBJ whole genome shotgun (WGS) entry which is preliminary data.</text>
</comment>